<gene>
    <name evidence="4" type="ORF">PaG_03469</name>
</gene>
<reference evidence="4 5" key="1">
    <citation type="journal article" date="2014" name="Genome Announc.">
        <title>Genome sequence of the basidiomycetous fungus Pseudozyma aphidis DSM70725, an efficient producer of biosurfactant mannosylerythritol lipids.</title>
        <authorList>
            <person name="Lorenz S."/>
            <person name="Guenther M."/>
            <person name="Grumaz C."/>
            <person name="Rupp S."/>
            <person name="Zibek S."/>
            <person name="Sohn K."/>
        </authorList>
    </citation>
    <scope>NUCLEOTIDE SEQUENCE [LARGE SCALE GENOMIC DNA]</scope>
    <source>
        <strain evidence="5">ATCC 32657 / CBS 517.83 / DSM 70725 / JCM 10318 / NBRC 10182 / NRRL Y-7954 / St-0401</strain>
    </source>
</reference>
<dbReference type="AlphaFoldDB" id="W3VL43"/>
<dbReference type="InterPro" id="IPR006598">
    <property type="entry name" value="CAP10"/>
</dbReference>
<feature type="domain" description="Glycosyl transferase CAP10" evidence="3">
    <location>
        <begin position="323"/>
        <end position="578"/>
    </location>
</feature>
<sequence>MVSRLRATANVATKRRRSAFWLSSYALSRSKFLAARSRHQRNLGRADTPLTQTCIATITTLAAVIPSQPRLQPHQPLLPPPSSSAIPQPTSQPITPTPATLTLASQPAMSGLLNKYVRVPTNTPLPSTISDTRASSATAGFGRARTRWALIAAALFTLLVFFGFASSDSERSATWKAKAGEYAGRITSESWSWGKSKPSKTGFSSVTDVDGNEFGRWLNGSGRADLHYDSPFNPEDLTLTEDECDTFFPGLWKEIDRSVDYYTEHPLTAEYLDKVCDDGIWSHARVLIHNNRVYLKYFQQSPFTRVNSALALLFQSVTGAREKLPDAEFCLSANDWGSMGKFSLDRAPYLVDLWLMPDYGFYSWPEPGIGSYTEHREKTLELENATPWSAKISKLFWRGAMSVGTADRKALLAAAENHAWNDVKPLDWGNREGFVSMADHCKWKFHAFPEGMTYSGRLRYLQNCRSVIVTHEPRWIQHWTHLYNPNPESPDQNIVFVPEYTGTEPGTEVQDDRGQVLRDTTWMRLPEVMESLLEDDARAKRIADNQWSFFRERYISPASAACYWRKAIKSYAGVQQFTVNYTGTETSYESFLLLGNKLKGIAE</sequence>
<dbReference type="Proteomes" id="UP000019462">
    <property type="component" value="Unassembled WGS sequence"/>
</dbReference>
<keyword evidence="2" id="KW-1133">Transmembrane helix</keyword>
<comment type="caution">
    <text evidence="4">The sequence shown here is derived from an EMBL/GenBank/DDBJ whole genome shotgun (WGS) entry which is preliminary data.</text>
</comment>
<feature type="region of interest" description="Disordered" evidence="1">
    <location>
        <begin position="70"/>
        <end position="94"/>
    </location>
</feature>
<evidence type="ECO:0000313" key="5">
    <source>
        <dbReference type="Proteomes" id="UP000019462"/>
    </source>
</evidence>
<proteinExistence type="predicted"/>
<name>W3VL43_MOEAP</name>
<feature type="compositionally biased region" description="Low complexity" evidence="1">
    <location>
        <begin position="83"/>
        <end position="94"/>
    </location>
</feature>
<evidence type="ECO:0000256" key="2">
    <source>
        <dbReference type="SAM" id="Phobius"/>
    </source>
</evidence>
<keyword evidence="2" id="KW-0472">Membrane</keyword>
<dbReference type="Pfam" id="PF05686">
    <property type="entry name" value="Glyco_transf_90"/>
    <property type="match status" value="1"/>
</dbReference>
<dbReference type="EMBL" id="AWNI01000011">
    <property type="protein sequence ID" value="ETS62383.1"/>
    <property type="molecule type" value="Genomic_DNA"/>
</dbReference>
<keyword evidence="5" id="KW-1185">Reference proteome</keyword>
<dbReference type="OrthoDB" id="202415at2759"/>
<evidence type="ECO:0000256" key="1">
    <source>
        <dbReference type="SAM" id="MobiDB-lite"/>
    </source>
</evidence>
<dbReference type="InterPro" id="IPR051091">
    <property type="entry name" value="O-Glucosyltr/Glycosyltrsf_90"/>
</dbReference>
<protein>
    <recommendedName>
        <fullName evidence="3">Glycosyl transferase CAP10 domain-containing protein</fullName>
    </recommendedName>
</protein>
<dbReference type="PANTHER" id="PTHR12203">
    <property type="entry name" value="KDEL LYS-ASP-GLU-LEU CONTAINING - RELATED"/>
    <property type="match status" value="1"/>
</dbReference>
<accession>W3VL43</accession>
<keyword evidence="2" id="KW-0812">Transmembrane</keyword>
<feature type="transmembrane region" description="Helical" evidence="2">
    <location>
        <begin position="148"/>
        <end position="166"/>
    </location>
</feature>
<dbReference type="SMART" id="SM00672">
    <property type="entry name" value="CAP10"/>
    <property type="match status" value="1"/>
</dbReference>
<organism evidence="4 5">
    <name type="scientific">Moesziomyces aphidis</name>
    <name type="common">Pseudozyma aphidis</name>
    <dbReference type="NCBI Taxonomy" id="84754"/>
    <lineage>
        <taxon>Eukaryota</taxon>
        <taxon>Fungi</taxon>
        <taxon>Dikarya</taxon>
        <taxon>Basidiomycota</taxon>
        <taxon>Ustilaginomycotina</taxon>
        <taxon>Ustilaginomycetes</taxon>
        <taxon>Ustilaginales</taxon>
        <taxon>Ustilaginaceae</taxon>
        <taxon>Moesziomyces</taxon>
    </lineage>
</organism>
<evidence type="ECO:0000259" key="3">
    <source>
        <dbReference type="SMART" id="SM00672"/>
    </source>
</evidence>
<evidence type="ECO:0000313" key="4">
    <source>
        <dbReference type="EMBL" id="ETS62383.1"/>
    </source>
</evidence>
<dbReference type="PANTHER" id="PTHR12203:SF107">
    <property type="entry name" value="GLYCOSYL TRANSFERASE CAP10 DOMAIN-CONTAINING PROTEIN"/>
    <property type="match status" value="1"/>
</dbReference>
<dbReference type="HOGENOM" id="CLU_028539_2_1_1"/>